<dbReference type="GO" id="GO:0015159">
    <property type="term" value="F:polysaccharide transmembrane transporter activity"/>
    <property type="evidence" value="ECO:0007669"/>
    <property type="project" value="InterPro"/>
</dbReference>
<comment type="caution">
    <text evidence="5">The sequence shown here is derived from an EMBL/GenBank/DDBJ whole genome shotgun (WGS) entry which is preliminary data.</text>
</comment>
<dbReference type="PANTHER" id="PTHR33619">
    <property type="entry name" value="POLYSACCHARIDE EXPORT PROTEIN GFCE-RELATED"/>
    <property type="match status" value="1"/>
</dbReference>
<dbReference type="AlphaFoldDB" id="A0A1J5NBP7"/>
<dbReference type="InterPro" id="IPR019554">
    <property type="entry name" value="Soluble_ligand-bd"/>
</dbReference>
<evidence type="ECO:0000256" key="1">
    <source>
        <dbReference type="ARBA" id="ARBA00022729"/>
    </source>
</evidence>
<sequence length="273" mass="30032">MRISGGIVKTCVLVAALVLLAPAPGHAEDYVIGEGDVLSVHVWGEDELNSTVTVRPDGKISMPGVDDIEAAGYTLPQLKEQLQKRIASLIKDPILNVSLVATVNSRVFVVGGGVEPRVFDMPQRTTLLRVLASLGSLARADLRKAYVYRDGKKVMSDFDGLFYKGEFDKDIRLEPGDTIFMPVKYDQNVYVVGAVNQPKAILYQDGLTVLDALLMAGEFSKYANEDEIVIVRTTDGKKERIPVRTKDLLKKGDLKQNVQLQAGDYIIAQESFF</sequence>
<accession>A0A1J5NBP7</accession>
<keyword evidence="6" id="KW-1185">Reference proteome</keyword>
<evidence type="ECO:0000313" key="5">
    <source>
        <dbReference type="EMBL" id="OIQ49153.1"/>
    </source>
</evidence>
<feature type="domain" description="Soluble ligand binding" evidence="4">
    <location>
        <begin position="107"/>
        <end position="155"/>
    </location>
</feature>
<evidence type="ECO:0000256" key="2">
    <source>
        <dbReference type="SAM" id="SignalP"/>
    </source>
</evidence>
<proteinExistence type="predicted"/>
<dbReference type="Pfam" id="PF10531">
    <property type="entry name" value="SLBB"/>
    <property type="match status" value="2"/>
</dbReference>
<organism evidence="5 6">
    <name type="scientific">Pseudodesulfovibrio hydrargyri</name>
    <dbReference type="NCBI Taxonomy" id="2125990"/>
    <lineage>
        <taxon>Bacteria</taxon>
        <taxon>Pseudomonadati</taxon>
        <taxon>Thermodesulfobacteriota</taxon>
        <taxon>Desulfovibrionia</taxon>
        <taxon>Desulfovibrionales</taxon>
        <taxon>Desulfovibrionaceae</taxon>
    </lineage>
</organism>
<dbReference type="Pfam" id="PF02563">
    <property type="entry name" value="Poly_export"/>
    <property type="match status" value="1"/>
</dbReference>
<dbReference type="InterPro" id="IPR003715">
    <property type="entry name" value="Poly_export_N"/>
</dbReference>
<reference evidence="5 6" key="1">
    <citation type="submission" date="2015-09" db="EMBL/GenBank/DDBJ databases">
        <title>Genome of Desulfovibrio dechloracetivorans BerOc1, a mercury methylating strain isolated from highly hydrocarbons and metals contaminated coastal sediments.</title>
        <authorList>
            <person name="Goni Urriza M."/>
            <person name="Gassie C."/>
            <person name="Bouchez O."/>
            <person name="Klopp C."/>
            <person name="Ranchou-Peyruse A."/>
            <person name="Remy G."/>
        </authorList>
    </citation>
    <scope>NUCLEOTIDE SEQUENCE [LARGE SCALE GENOMIC DNA]</scope>
    <source>
        <strain evidence="5 6">BerOc1</strain>
    </source>
</reference>
<dbReference type="Gene3D" id="3.30.1950.10">
    <property type="entry name" value="wza like domain"/>
    <property type="match status" value="1"/>
</dbReference>
<protein>
    <submittedName>
        <fullName evidence="5">Polysaccharide biosynthesis/export protein</fullName>
    </submittedName>
</protein>
<keyword evidence="1 2" id="KW-0732">Signal</keyword>
<evidence type="ECO:0000313" key="6">
    <source>
        <dbReference type="Proteomes" id="UP000181901"/>
    </source>
</evidence>
<feature type="domain" description="Soluble ligand binding" evidence="4">
    <location>
        <begin position="189"/>
        <end position="241"/>
    </location>
</feature>
<gene>
    <name evidence="5" type="ORF">BerOc1_01077</name>
</gene>
<dbReference type="InterPro" id="IPR049712">
    <property type="entry name" value="Poly_export"/>
</dbReference>
<name>A0A1J5NBP7_9BACT</name>
<evidence type="ECO:0000259" key="4">
    <source>
        <dbReference type="Pfam" id="PF10531"/>
    </source>
</evidence>
<dbReference type="Proteomes" id="UP000181901">
    <property type="component" value="Unassembled WGS sequence"/>
</dbReference>
<dbReference type="OrthoDB" id="193635at2"/>
<feature type="chain" id="PRO_5009635635" evidence="2">
    <location>
        <begin position="28"/>
        <end position="273"/>
    </location>
</feature>
<dbReference type="PANTHER" id="PTHR33619:SF3">
    <property type="entry name" value="POLYSACCHARIDE EXPORT PROTEIN GFCE-RELATED"/>
    <property type="match status" value="1"/>
</dbReference>
<dbReference type="RefSeq" id="WP_071544699.1">
    <property type="nucleotide sequence ID" value="NZ_LKAQ01000004.1"/>
</dbReference>
<dbReference type="Gene3D" id="3.10.560.10">
    <property type="entry name" value="Outer membrane lipoprotein wza domain like"/>
    <property type="match status" value="2"/>
</dbReference>
<feature type="domain" description="Polysaccharide export protein N-terminal" evidence="3">
    <location>
        <begin position="27"/>
        <end position="99"/>
    </location>
</feature>
<evidence type="ECO:0000259" key="3">
    <source>
        <dbReference type="Pfam" id="PF02563"/>
    </source>
</evidence>
<dbReference type="EMBL" id="LKAQ01000004">
    <property type="protein sequence ID" value="OIQ49153.1"/>
    <property type="molecule type" value="Genomic_DNA"/>
</dbReference>
<feature type="signal peptide" evidence="2">
    <location>
        <begin position="1"/>
        <end position="27"/>
    </location>
</feature>